<dbReference type="EMBL" id="JNHN01000167">
    <property type="protein sequence ID" value="KDS51696.1"/>
    <property type="molecule type" value="Genomic_DNA"/>
</dbReference>
<dbReference type="NCBIfam" id="TIGR04056">
    <property type="entry name" value="OMP_RagA_SusC"/>
    <property type="match status" value="1"/>
</dbReference>
<evidence type="ECO:0000256" key="3">
    <source>
        <dbReference type="ARBA" id="ARBA00022452"/>
    </source>
</evidence>
<dbReference type="PATRIC" id="fig|1339349.3.peg.1610"/>
<keyword evidence="7 8" id="KW-0998">Cell outer membrane</keyword>
<dbReference type="InterPro" id="IPR011662">
    <property type="entry name" value="Secretin/TonB_short_N"/>
</dbReference>
<dbReference type="Gene3D" id="2.60.40.1120">
    <property type="entry name" value="Carboxypeptidase-like, regulatory domain"/>
    <property type="match status" value="1"/>
</dbReference>
<evidence type="ECO:0000256" key="1">
    <source>
        <dbReference type="ARBA" id="ARBA00004571"/>
    </source>
</evidence>
<dbReference type="FunFam" id="2.60.40.1120:FF:000003">
    <property type="entry name" value="Outer membrane protein Omp121"/>
    <property type="match status" value="1"/>
</dbReference>
<dbReference type="NCBIfam" id="TIGR04057">
    <property type="entry name" value="SusC_RagA_signa"/>
    <property type="match status" value="1"/>
</dbReference>
<evidence type="ECO:0000256" key="7">
    <source>
        <dbReference type="ARBA" id="ARBA00023237"/>
    </source>
</evidence>
<dbReference type="PANTHER" id="PTHR30069:SF29">
    <property type="entry name" value="HEMOGLOBIN AND HEMOGLOBIN-HAPTOGLOBIN-BINDING PROTEIN 1-RELATED"/>
    <property type="match status" value="1"/>
</dbReference>
<evidence type="ECO:0000256" key="5">
    <source>
        <dbReference type="ARBA" id="ARBA00022729"/>
    </source>
</evidence>
<evidence type="ECO:0000313" key="10">
    <source>
        <dbReference type="EMBL" id="KDS51696.1"/>
    </source>
</evidence>
<dbReference type="PANTHER" id="PTHR30069">
    <property type="entry name" value="TONB-DEPENDENT OUTER MEMBRANE RECEPTOR"/>
    <property type="match status" value="1"/>
</dbReference>
<dbReference type="InterPro" id="IPR039426">
    <property type="entry name" value="TonB-dep_rcpt-like"/>
</dbReference>
<proteinExistence type="inferred from homology"/>
<dbReference type="GO" id="GO:0044718">
    <property type="term" value="P:siderophore transmembrane transport"/>
    <property type="evidence" value="ECO:0007669"/>
    <property type="project" value="TreeGrafter"/>
</dbReference>
<dbReference type="SMART" id="SM00965">
    <property type="entry name" value="STN"/>
    <property type="match status" value="1"/>
</dbReference>
<dbReference type="Pfam" id="PF07715">
    <property type="entry name" value="Plug"/>
    <property type="match status" value="1"/>
</dbReference>
<dbReference type="InterPro" id="IPR012910">
    <property type="entry name" value="Plug_dom"/>
</dbReference>
<dbReference type="PROSITE" id="PS52016">
    <property type="entry name" value="TONB_DEPENDENT_REC_3"/>
    <property type="match status" value="1"/>
</dbReference>
<keyword evidence="6 8" id="KW-0472">Membrane</keyword>
<keyword evidence="5" id="KW-0732">Signal</keyword>
<dbReference type="GO" id="GO:0015344">
    <property type="term" value="F:siderophore uptake transmembrane transporter activity"/>
    <property type="evidence" value="ECO:0007669"/>
    <property type="project" value="TreeGrafter"/>
</dbReference>
<keyword evidence="3 8" id="KW-1134">Transmembrane beta strand</keyword>
<comment type="caution">
    <text evidence="10">The sequence shown here is derived from an EMBL/GenBank/DDBJ whole genome shotgun (WGS) entry which is preliminary data.</text>
</comment>
<dbReference type="Pfam" id="PF13715">
    <property type="entry name" value="CarbopepD_reg_2"/>
    <property type="match status" value="1"/>
</dbReference>
<keyword evidence="2 8" id="KW-0813">Transport</keyword>
<dbReference type="GO" id="GO:0009279">
    <property type="term" value="C:cell outer membrane"/>
    <property type="evidence" value="ECO:0007669"/>
    <property type="project" value="UniProtKB-SubCell"/>
</dbReference>
<reference evidence="10 11" key="1">
    <citation type="submission" date="2014-04" db="EMBL/GenBank/DDBJ databases">
        <authorList>
            <person name="Sears C."/>
            <person name="Carroll K."/>
            <person name="Sack B.R."/>
            <person name="Qadri F."/>
            <person name="Myers L.L."/>
            <person name="Chung G.-T."/>
            <person name="Escheverria P."/>
            <person name="Fraser C.M."/>
            <person name="Sadzewicz L."/>
            <person name="Shefchek K.A."/>
            <person name="Tallon L."/>
            <person name="Das S.P."/>
            <person name="Daugherty S."/>
            <person name="Mongodin E.F."/>
        </authorList>
    </citation>
    <scope>NUCLEOTIDE SEQUENCE [LARGE SCALE GENOMIC DNA]</scope>
    <source>
        <strain evidence="10 11">3978 T3 ii</strain>
    </source>
</reference>
<dbReference type="Pfam" id="PF07660">
    <property type="entry name" value="STN"/>
    <property type="match status" value="1"/>
</dbReference>
<protein>
    <submittedName>
        <fullName evidence="10">TonB-linked outer membrane, SusC/RagA family protein</fullName>
    </submittedName>
</protein>
<comment type="subcellular location">
    <subcellularLocation>
        <location evidence="1 8">Cell outer membrane</location>
        <topology evidence="1 8">Multi-pass membrane protein</topology>
    </subcellularLocation>
</comment>
<sequence>MKDNYAFRSSTFMRALLVLLFMAVSIQWGFAQLNLNVSRGTLGTVIEQIKSQSKYQFFYDDKLAALPVENVKVNNASIEDALNVILKGKDISYKVEDNIVYLSEKSAAPQEGNQQGKERTITGVVSDDMGPLIGVNVLIKGTSNGCITDLDGNFTLTTTEANPVIVFSYIGYTTQEIPVKGNAPINVMMAGDTQQLEEVVVTALGIKRSEKALSYNVQQVNTDAITSNKDANFVNSLSGKVAGVNINASSSGVGGVSKVVMRGTKSIMQSSNALYVIDGVPIFSGRGTAGGKEFDSQGSSEPIADINPEDIESMSVLTGAAAAALYGSEAANGAIVITTKKGKEGKVSLTVSSNTEFTNPFVMPSFQNRYGTGTGGVMSTSGAMSWGAPLSAANNYNYSPRDDYFQTGIVGTESISLSTGTEKNQTYASAAAVNSKGIVPNNKYNRYNFTVRNTTTFLDDKMTLDFGASYILQNDQNMTNQGTYNNPLVGAYLFPRSNDWSDISMYERYDAARKIYTQYWPVGDEGMVMQNPYWINYRNLRQNKKDRYMLNAGLSYKILDWLTVSGRVRLDNSNNDYTEKFYASTNTQLTESSSRGLYGITKTQDKQLYADFLVSINKYFGEDWSLQANVGGSFSDIRSDAMKTRGPIADGGDAFSGEPVGLTNYFAIQNLSASKTQRLQEGWREQTQSLFASAELGYKNTYFLTLTGRNDWPSQLAGPNSNSKSFFYPSVGGSVVLSELMPNLNKDYLSFIKVRGSWASVGSAFSRYLANPHYEWNSSSGQWSITTQYPLYNLKPERTNSWEIGLNMRFLKNFELDVTYYNAKTMNQTFNPQLPVSGWSAMYIQTGAVRNSGIELSLNYKNTWKDFTWDTGITFSSNKNKILTLADNAINPVTGELFSLSTLNMGGLGDARFLLKEGGSMGDLYSLRDMKRDANGQIFVDQKGTVATEAITDPDKYIKLGSVLPKGNLAWRNNFIWKNFTAGFLISARLGGVVYSRTQAMLDYYGVSEASADARDLGYVLVNGRDKVNPETWYGVVGSGTSVPQYYTYSATNVRLQEVSLGYTIPRKLLNDVCDIKVSLVGRNLWMIYSKAPFDPESVASTDNFYQGIDYFMMPALRNIGFSLSFKF</sequence>
<dbReference type="SUPFAM" id="SSF49464">
    <property type="entry name" value="Carboxypeptidase regulatory domain-like"/>
    <property type="match status" value="1"/>
</dbReference>
<accession>A0A078S4A4</accession>
<evidence type="ECO:0000313" key="11">
    <source>
        <dbReference type="Proteomes" id="UP000028013"/>
    </source>
</evidence>
<evidence type="ECO:0000259" key="9">
    <source>
        <dbReference type="SMART" id="SM00965"/>
    </source>
</evidence>
<name>A0A078S4A4_BACUN</name>
<comment type="similarity">
    <text evidence="8">Belongs to the TonB-dependent receptor family.</text>
</comment>
<dbReference type="InterPro" id="IPR023996">
    <property type="entry name" value="TonB-dep_OMP_SusC/RagA"/>
</dbReference>
<dbReference type="InterPro" id="IPR008969">
    <property type="entry name" value="CarboxyPept-like_regulatory"/>
</dbReference>
<dbReference type="Gene3D" id="2.170.130.10">
    <property type="entry name" value="TonB-dependent receptor, plug domain"/>
    <property type="match status" value="1"/>
</dbReference>
<dbReference type="RefSeq" id="WP_039162213.1">
    <property type="nucleotide sequence ID" value="NZ_JNHN01000167.1"/>
</dbReference>
<feature type="domain" description="Secretin/TonB short N-terminal" evidence="9">
    <location>
        <begin position="55"/>
        <end position="105"/>
    </location>
</feature>
<evidence type="ECO:0000256" key="2">
    <source>
        <dbReference type="ARBA" id="ARBA00022448"/>
    </source>
</evidence>
<dbReference type="AlphaFoldDB" id="A0A078S4A4"/>
<keyword evidence="4 8" id="KW-0812">Transmembrane</keyword>
<evidence type="ECO:0000256" key="4">
    <source>
        <dbReference type="ARBA" id="ARBA00022692"/>
    </source>
</evidence>
<gene>
    <name evidence="10" type="ORF">M094_0352</name>
</gene>
<dbReference type="Proteomes" id="UP000028013">
    <property type="component" value="Unassembled WGS sequence"/>
</dbReference>
<organism evidence="10 11">
    <name type="scientific">Bacteroides uniformis str. 3978 T3 ii</name>
    <dbReference type="NCBI Taxonomy" id="1339349"/>
    <lineage>
        <taxon>Bacteria</taxon>
        <taxon>Pseudomonadati</taxon>
        <taxon>Bacteroidota</taxon>
        <taxon>Bacteroidia</taxon>
        <taxon>Bacteroidales</taxon>
        <taxon>Bacteroidaceae</taxon>
        <taxon>Bacteroides</taxon>
    </lineage>
</organism>
<dbReference type="InterPro" id="IPR036942">
    <property type="entry name" value="Beta-barrel_TonB_sf"/>
</dbReference>
<evidence type="ECO:0000256" key="6">
    <source>
        <dbReference type="ARBA" id="ARBA00023136"/>
    </source>
</evidence>
<evidence type="ECO:0000256" key="8">
    <source>
        <dbReference type="PROSITE-ProRule" id="PRU01360"/>
    </source>
</evidence>
<dbReference type="InterPro" id="IPR037066">
    <property type="entry name" value="Plug_dom_sf"/>
</dbReference>
<dbReference type="InterPro" id="IPR023997">
    <property type="entry name" value="TonB-dep_OMP_SusC/RagA_CS"/>
</dbReference>
<dbReference type="SUPFAM" id="SSF56935">
    <property type="entry name" value="Porins"/>
    <property type="match status" value="1"/>
</dbReference>
<dbReference type="Gene3D" id="2.40.170.20">
    <property type="entry name" value="TonB-dependent receptor, beta-barrel domain"/>
    <property type="match status" value="1"/>
</dbReference>